<evidence type="ECO:0000256" key="3">
    <source>
        <dbReference type="ARBA" id="ARBA00023315"/>
    </source>
</evidence>
<evidence type="ECO:0000256" key="2">
    <source>
        <dbReference type="ARBA" id="ARBA00022679"/>
    </source>
</evidence>
<dbReference type="SUPFAM" id="SSF53901">
    <property type="entry name" value="Thiolase-like"/>
    <property type="match status" value="2"/>
</dbReference>
<dbReference type="Proteomes" id="UP000588586">
    <property type="component" value="Unassembled WGS sequence"/>
</dbReference>
<dbReference type="InterPro" id="IPR002155">
    <property type="entry name" value="Thiolase"/>
</dbReference>
<dbReference type="RefSeq" id="WP_171244930.1">
    <property type="nucleotide sequence ID" value="NZ_JABEPQ010000005.1"/>
</dbReference>
<dbReference type="GO" id="GO:0006635">
    <property type="term" value="P:fatty acid beta-oxidation"/>
    <property type="evidence" value="ECO:0007669"/>
    <property type="project" value="TreeGrafter"/>
</dbReference>
<name>A0A849HKG4_9MICO</name>
<evidence type="ECO:0000256" key="1">
    <source>
        <dbReference type="ARBA" id="ARBA00010982"/>
    </source>
</evidence>
<protein>
    <submittedName>
        <fullName evidence="8">Thiolase family protein</fullName>
    </submittedName>
</protein>
<evidence type="ECO:0000256" key="5">
    <source>
        <dbReference type="SAM" id="MobiDB-lite"/>
    </source>
</evidence>
<dbReference type="InterPro" id="IPR020616">
    <property type="entry name" value="Thiolase_N"/>
</dbReference>
<keyword evidence="9" id="KW-1185">Reference proteome</keyword>
<dbReference type="PANTHER" id="PTHR43853:SF3">
    <property type="entry name" value="ACETYL-COA C-ACETYLTRANSFERASE YHFS-RELATED"/>
    <property type="match status" value="1"/>
</dbReference>
<dbReference type="InterPro" id="IPR016039">
    <property type="entry name" value="Thiolase-like"/>
</dbReference>
<dbReference type="AlphaFoldDB" id="A0A849HKG4"/>
<comment type="caution">
    <text evidence="8">The sequence shown here is derived from an EMBL/GenBank/DDBJ whole genome shotgun (WGS) entry which is preliminary data.</text>
</comment>
<dbReference type="PANTHER" id="PTHR43853">
    <property type="entry name" value="3-KETOACYL-COA THIOLASE, PEROXISOMAL"/>
    <property type="match status" value="1"/>
</dbReference>
<evidence type="ECO:0000259" key="6">
    <source>
        <dbReference type="Pfam" id="PF00108"/>
    </source>
</evidence>
<dbReference type="GO" id="GO:0003988">
    <property type="term" value="F:acetyl-CoA C-acyltransferase activity"/>
    <property type="evidence" value="ECO:0007669"/>
    <property type="project" value="TreeGrafter"/>
</dbReference>
<gene>
    <name evidence="8" type="ORF">HJG52_17525</name>
</gene>
<evidence type="ECO:0000256" key="4">
    <source>
        <dbReference type="RuleBase" id="RU003557"/>
    </source>
</evidence>
<dbReference type="NCBIfam" id="TIGR01930">
    <property type="entry name" value="AcCoA-C-Actrans"/>
    <property type="match status" value="1"/>
</dbReference>
<dbReference type="EMBL" id="JABEPQ010000005">
    <property type="protein sequence ID" value="NNM47792.1"/>
    <property type="molecule type" value="Genomic_DNA"/>
</dbReference>
<feature type="region of interest" description="Disordered" evidence="5">
    <location>
        <begin position="122"/>
        <end position="156"/>
    </location>
</feature>
<accession>A0A849HKG4</accession>
<dbReference type="Gene3D" id="3.40.47.10">
    <property type="match status" value="1"/>
</dbReference>
<dbReference type="PIRSF" id="PIRSF000429">
    <property type="entry name" value="Ac-CoA_Ac_transf"/>
    <property type="match status" value="1"/>
</dbReference>
<dbReference type="GO" id="GO:0010124">
    <property type="term" value="P:phenylacetate catabolic process"/>
    <property type="evidence" value="ECO:0007669"/>
    <property type="project" value="TreeGrafter"/>
</dbReference>
<keyword evidence="3 4" id="KW-0012">Acyltransferase</keyword>
<dbReference type="GO" id="GO:0005737">
    <property type="term" value="C:cytoplasm"/>
    <property type="evidence" value="ECO:0007669"/>
    <property type="project" value="UniProtKB-ARBA"/>
</dbReference>
<evidence type="ECO:0000313" key="8">
    <source>
        <dbReference type="EMBL" id="NNM47792.1"/>
    </source>
</evidence>
<feature type="domain" description="Thiolase C-terminal" evidence="7">
    <location>
        <begin position="265"/>
        <end position="384"/>
    </location>
</feature>
<dbReference type="InterPro" id="IPR050215">
    <property type="entry name" value="Thiolase-like_sf_Thiolase"/>
</dbReference>
<dbReference type="CDD" id="cd00751">
    <property type="entry name" value="thiolase"/>
    <property type="match status" value="1"/>
</dbReference>
<comment type="similarity">
    <text evidence="1 4">Belongs to the thiolase-like superfamily. Thiolase family.</text>
</comment>
<sequence length="386" mass="38521">MTDPTTPVVVAARRTPIGTAGHALRDVTVDQLAAAALGAVASNVAAAGFSAPLGHVVLGNCMGPGGNVARVSALEAGLPTDVPAMTVDLQCGSGLAAVTTAAALVRSGSAELVLAGGAESASTAPWRAWPPGPDGGEPRRYTRAPFAPAETGDPEMGVAADDLARLAGISRERQDAYAARSHARAAAAITSGRFARELVPVGGLDRDERVRASLGRDTLARLRPAFVESGTVSAGNSCGISDGAAVVGLVSEQVRAAAGAPGLAILDWAVSGVDPRLPGRGPVPAIRTVLQRNGIGLDDLDVVEVNEAFAGQVLACCDELGLDDERVCVEGGALALGHPWGASGAVLLVRLFSQLVTGDAARSGLGLAAIAVGGGQGVAVLVERVG</sequence>
<proteinExistence type="inferred from homology"/>
<dbReference type="Pfam" id="PF02803">
    <property type="entry name" value="Thiolase_C"/>
    <property type="match status" value="1"/>
</dbReference>
<organism evidence="8 9">
    <name type="scientific">Knoellia koreensis</name>
    <dbReference type="NCBI Taxonomy" id="2730921"/>
    <lineage>
        <taxon>Bacteria</taxon>
        <taxon>Bacillati</taxon>
        <taxon>Actinomycetota</taxon>
        <taxon>Actinomycetes</taxon>
        <taxon>Micrococcales</taxon>
        <taxon>Intrasporangiaceae</taxon>
        <taxon>Knoellia</taxon>
    </lineage>
</organism>
<dbReference type="Pfam" id="PF00108">
    <property type="entry name" value="Thiolase_N"/>
    <property type="match status" value="1"/>
</dbReference>
<evidence type="ECO:0000259" key="7">
    <source>
        <dbReference type="Pfam" id="PF02803"/>
    </source>
</evidence>
<feature type="domain" description="Thiolase N-terminal" evidence="6">
    <location>
        <begin position="8"/>
        <end position="252"/>
    </location>
</feature>
<dbReference type="InterPro" id="IPR020617">
    <property type="entry name" value="Thiolase_C"/>
</dbReference>
<evidence type="ECO:0000313" key="9">
    <source>
        <dbReference type="Proteomes" id="UP000588586"/>
    </source>
</evidence>
<keyword evidence="2 4" id="KW-0808">Transferase</keyword>
<reference evidence="8 9" key="1">
    <citation type="submission" date="2020-04" db="EMBL/GenBank/DDBJ databases">
        <title>Knoellia sp. isolate from air conditioner.</title>
        <authorList>
            <person name="Chea S."/>
            <person name="Kim D.-U."/>
        </authorList>
    </citation>
    <scope>NUCLEOTIDE SEQUENCE [LARGE SCALE GENOMIC DNA]</scope>
    <source>
        <strain evidence="8 9">DB2414S</strain>
    </source>
</reference>